<dbReference type="SMART" id="SM00174">
    <property type="entry name" value="RHO"/>
    <property type="match status" value="1"/>
</dbReference>
<dbReference type="InterPro" id="IPR001806">
    <property type="entry name" value="Small_GTPase"/>
</dbReference>
<evidence type="ECO:0000256" key="1">
    <source>
        <dbReference type="ARBA" id="ARBA00022741"/>
    </source>
</evidence>
<keyword evidence="1" id="KW-0547">Nucleotide-binding</keyword>
<evidence type="ECO:0000313" key="3">
    <source>
        <dbReference type="EMBL" id="OQV11854.1"/>
    </source>
</evidence>
<dbReference type="FunFam" id="3.40.50.300:FF:000808">
    <property type="entry name" value="Small GTP-binding protein, putative"/>
    <property type="match status" value="1"/>
</dbReference>
<dbReference type="PROSITE" id="PS51420">
    <property type="entry name" value="RHO"/>
    <property type="match status" value="1"/>
</dbReference>
<dbReference type="AlphaFoldDB" id="A0A1W0W9G1"/>
<sequence>MQSYKVVVLGDGTVGKTSISLRFVRDTFNHEHIQTIGAAYMTQTIVLGGSATKLEIWDTAGQEIYHNIVPLYYRNARAALIVYDVTNRGSFGKASFWLNKIKEEVLGPLVLILVGNKIDLTTSRRVTTEEGEALAQSFGIPFMEVSAKASTNVTELFVKVAQLLKAGPVGSAAVTRGTVKAGDSSVTRNKTCCGYLYLVL</sequence>
<dbReference type="PANTHER" id="PTHR47977">
    <property type="entry name" value="RAS-RELATED PROTEIN RAB"/>
    <property type="match status" value="1"/>
</dbReference>
<dbReference type="SMART" id="SM00173">
    <property type="entry name" value="RAS"/>
    <property type="match status" value="1"/>
</dbReference>
<dbReference type="PROSITE" id="PS51419">
    <property type="entry name" value="RAB"/>
    <property type="match status" value="1"/>
</dbReference>
<evidence type="ECO:0000313" key="4">
    <source>
        <dbReference type="Proteomes" id="UP000192578"/>
    </source>
</evidence>
<accession>A0A1W0W9G1</accession>
<gene>
    <name evidence="3" type="ORF">BV898_13822</name>
</gene>
<dbReference type="EMBL" id="MTYJ01000159">
    <property type="protein sequence ID" value="OQV11854.1"/>
    <property type="molecule type" value="Genomic_DNA"/>
</dbReference>
<dbReference type="GO" id="GO:0003924">
    <property type="term" value="F:GTPase activity"/>
    <property type="evidence" value="ECO:0007669"/>
    <property type="project" value="InterPro"/>
</dbReference>
<keyword evidence="4" id="KW-1185">Reference proteome</keyword>
<dbReference type="PROSITE" id="PS51421">
    <property type="entry name" value="RAS"/>
    <property type="match status" value="1"/>
</dbReference>
<dbReference type="SMART" id="SM00175">
    <property type="entry name" value="RAB"/>
    <property type="match status" value="1"/>
</dbReference>
<dbReference type="GO" id="GO:0005525">
    <property type="term" value="F:GTP binding"/>
    <property type="evidence" value="ECO:0007669"/>
    <property type="project" value="UniProtKB-KW"/>
</dbReference>
<dbReference type="SUPFAM" id="SSF52540">
    <property type="entry name" value="P-loop containing nucleoside triphosphate hydrolases"/>
    <property type="match status" value="1"/>
</dbReference>
<dbReference type="Gene3D" id="3.40.50.300">
    <property type="entry name" value="P-loop containing nucleotide triphosphate hydrolases"/>
    <property type="match status" value="1"/>
</dbReference>
<organism evidence="3 4">
    <name type="scientific">Hypsibius exemplaris</name>
    <name type="common">Freshwater tardigrade</name>
    <dbReference type="NCBI Taxonomy" id="2072580"/>
    <lineage>
        <taxon>Eukaryota</taxon>
        <taxon>Metazoa</taxon>
        <taxon>Ecdysozoa</taxon>
        <taxon>Tardigrada</taxon>
        <taxon>Eutardigrada</taxon>
        <taxon>Parachela</taxon>
        <taxon>Hypsibioidea</taxon>
        <taxon>Hypsibiidae</taxon>
        <taxon>Hypsibius</taxon>
    </lineage>
</organism>
<dbReference type="NCBIfam" id="TIGR00231">
    <property type="entry name" value="small_GTP"/>
    <property type="match status" value="1"/>
</dbReference>
<dbReference type="SMART" id="SM00176">
    <property type="entry name" value="RAN"/>
    <property type="match status" value="1"/>
</dbReference>
<evidence type="ECO:0000256" key="2">
    <source>
        <dbReference type="ARBA" id="ARBA00023134"/>
    </source>
</evidence>
<reference evidence="4" key="1">
    <citation type="submission" date="2017-01" db="EMBL/GenBank/DDBJ databases">
        <title>Comparative genomics of anhydrobiosis in the tardigrade Hypsibius dujardini.</title>
        <authorList>
            <person name="Yoshida Y."/>
            <person name="Koutsovoulos G."/>
            <person name="Laetsch D."/>
            <person name="Stevens L."/>
            <person name="Kumar S."/>
            <person name="Horikawa D."/>
            <person name="Ishino K."/>
            <person name="Komine S."/>
            <person name="Tomita M."/>
            <person name="Blaxter M."/>
            <person name="Arakawa K."/>
        </authorList>
    </citation>
    <scope>NUCLEOTIDE SEQUENCE [LARGE SCALE GENOMIC DNA]</scope>
    <source>
        <strain evidence="4">Z151</strain>
    </source>
</reference>
<proteinExistence type="predicted"/>
<protein>
    <submittedName>
        <fullName evidence="3">Ras-related protein Rab-5B</fullName>
    </submittedName>
</protein>
<name>A0A1W0W9G1_HYPEX</name>
<comment type="caution">
    <text evidence="3">The sequence shown here is derived from an EMBL/GenBank/DDBJ whole genome shotgun (WGS) entry which is preliminary data.</text>
</comment>
<dbReference type="PRINTS" id="PR00449">
    <property type="entry name" value="RASTRNSFRMNG"/>
</dbReference>
<dbReference type="InterPro" id="IPR050227">
    <property type="entry name" value="Rab"/>
</dbReference>
<keyword evidence="2" id="KW-0342">GTP-binding</keyword>
<dbReference type="OrthoDB" id="63533at2759"/>
<dbReference type="Proteomes" id="UP000192578">
    <property type="component" value="Unassembled WGS sequence"/>
</dbReference>
<dbReference type="InterPro" id="IPR027417">
    <property type="entry name" value="P-loop_NTPase"/>
</dbReference>
<dbReference type="InterPro" id="IPR005225">
    <property type="entry name" value="Small_GTP-bd"/>
</dbReference>
<dbReference type="Pfam" id="PF00071">
    <property type="entry name" value="Ras"/>
    <property type="match status" value="1"/>
</dbReference>